<proteinExistence type="predicted"/>
<evidence type="ECO:0000313" key="1">
    <source>
        <dbReference type="EMBL" id="MFC5602226.1"/>
    </source>
</evidence>
<sequence length="469" mass="53316">MANRKVCEENRSVLNTDAFDRRRFKEILEISPRLQKVRDEAILPKFEPLLGDIWASFFKMKPTIIANDSEEFLSVNKTIMEIIMADEQFSYFRNFTRLNDLTSAISTIVFGEKINDWFVQLVEQDADLQEQACQFQLLVRQSRNQQLPESGRVALIELNAKLQQTVQSNSESLLQVIDRARHEAKHVKEGLISLLGGLSAGNAEAELKKVPLRDKIRLAEKIASTKKMKEIADWAGRFKQIARSKQKSKKGASPARKGVTFGNDIENLLPVELCYYTHPVMKTDFLRRFSEMQTMQFERGGPEVLKKGPIVLCLDQSDSMSGLDSQSKGFALALMSIARKQRRDLCLIVFSSRIQTFKYVKGKICVLEMMKLAQTFLRGGTNFESALTEALSVISESRFKQADVVFITDGEDHLTTSFLASFHKKKREKAFNVLSLVIGCNRNTVAQFSDRVITVEEFDDEGSYTAFEL</sequence>
<keyword evidence="2" id="KW-1185">Reference proteome</keyword>
<comment type="caution">
    <text evidence="1">The sequence shown here is derived from an EMBL/GenBank/DDBJ whole genome shotgun (WGS) entry which is preliminary data.</text>
</comment>
<dbReference type="SUPFAM" id="SSF53300">
    <property type="entry name" value="vWA-like"/>
    <property type="match status" value="1"/>
</dbReference>
<gene>
    <name evidence="1" type="ORF">ACFPTP_03065</name>
</gene>
<dbReference type="PANTHER" id="PTHR36846">
    <property type="entry name" value="PROTEIN VIAA"/>
    <property type="match status" value="1"/>
</dbReference>
<dbReference type="RefSeq" id="WP_381442074.1">
    <property type="nucleotide sequence ID" value="NZ_JBHSNP010000008.1"/>
</dbReference>
<dbReference type="InterPro" id="IPR036465">
    <property type="entry name" value="vWFA_dom_sf"/>
</dbReference>
<dbReference type="Gene3D" id="3.40.50.410">
    <property type="entry name" value="von Willebrand factor, type A domain"/>
    <property type="match status" value="1"/>
</dbReference>
<dbReference type="PANTHER" id="PTHR36846:SF1">
    <property type="entry name" value="PROTEIN VIAA"/>
    <property type="match status" value="1"/>
</dbReference>
<dbReference type="InterPro" id="IPR008912">
    <property type="entry name" value="Uncharacterised_CoxE"/>
</dbReference>
<name>A0ABW0TT75_9BACL</name>
<dbReference type="Pfam" id="PF05762">
    <property type="entry name" value="VWA_CoxE"/>
    <property type="match status" value="1"/>
</dbReference>
<evidence type="ECO:0000313" key="2">
    <source>
        <dbReference type="Proteomes" id="UP001596071"/>
    </source>
</evidence>
<organism evidence="1 2">
    <name type="scientific">Sporosarcina koreensis</name>
    <dbReference type="NCBI Taxonomy" id="334735"/>
    <lineage>
        <taxon>Bacteria</taxon>
        <taxon>Bacillati</taxon>
        <taxon>Bacillota</taxon>
        <taxon>Bacilli</taxon>
        <taxon>Bacillales</taxon>
        <taxon>Caryophanaceae</taxon>
        <taxon>Sporosarcina</taxon>
    </lineage>
</organism>
<accession>A0ABW0TT75</accession>
<dbReference type="Proteomes" id="UP001596071">
    <property type="component" value="Unassembled WGS sequence"/>
</dbReference>
<protein>
    <submittedName>
        <fullName evidence="1">VWA domain-containing protein</fullName>
    </submittedName>
</protein>
<dbReference type="EMBL" id="JBHSNP010000008">
    <property type="protein sequence ID" value="MFC5602226.1"/>
    <property type="molecule type" value="Genomic_DNA"/>
</dbReference>
<reference evidence="2" key="1">
    <citation type="journal article" date="2019" name="Int. J. Syst. Evol. Microbiol.">
        <title>The Global Catalogue of Microorganisms (GCM) 10K type strain sequencing project: providing services to taxonomists for standard genome sequencing and annotation.</title>
        <authorList>
            <consortium name="The Broad Institute Genomics Platform"/>
            <consortium name="The Broad Institute Genome Sequencing Center for Infectious Disease"/>
            <person name="Wu L."/>
            <person name="Ma J."/>
        </authorList>
    </citation>
    <scope>NUCLEOTIDE SEQUENCE [LARGE SCALE GENOMIC DNA]</scope>
    <source>
        <strain evidence="2">KACC 11299</strain>
    </source>
</reference>